<dbReference type="EMBL" id="CAJHNH020002675">
    <property type="protein sequence ID" value="CAG5127441.1"/>
    <property type="molecule type" value="Genomic_DNA"/>
</dbReference>
<comment type="caution">
    <text evidence="1">The sequence shown here is derived from an EMBL/GenBank/DDBJ whole genome shotgun (WGS) entry which is preliminary data.</text>
</comment>
<evidence type="ECO:0000313" key="2">
    <source>
        <dbReference type="Proteomes" id="UP000678393"/>
    </source>
</evidence>
<reference evidence="1" key="1">
    <citation type="submission" date="2021-04" db="EMBL/GenBank/DDBJ databases">
        <authorList>
            <consortium name="Molecular Ecology Group"/>
        </authorList>
    </citation>
    <scope>NUCLEOTIDE SEQUENCE</scope>
</reference>
<evidence type="ECO:0000313" key="1">
    <source>
        <dbReference type="EMBL" id="CAG5127441.1"/>
    </source>
</evidence>
<sequence>MASPEVSRKVKMLGTWNEDVFTDEIVKTIAALAKSEKGKTVKVVLSRKGVKLTRSKLFKERKTTVFPIGDLRTITRSPDFSQCVLLILSNVDKKYKIIALRCASEKDAVHLVSGFGEIQKHLSSSRVELKKKDNGNWTLRERLFPRSRKLVTDVYSDRTPNGGVTVGAENGTVMAYRASPEATDAYTAVSYQKGVYTKRSTSGNSNSSKVHKKNYFFANNVGDDYVIETEVLPSSKTTTEVHTRHHSDDIRKHKGRPEYVSKNILEVDKRRIESGNHLVYSGHSVPSPGKVVYSTTSRNHVPTQPVIYREPSSRTYEARIEPPAAHYPKLVQGRGRDSLRSDTLPVRVWGGNWNMTFDQRSVRSNTSKTSHSRRKRSSEFYYPTTVVRSIEKTYPRPPVVFRRGTDQIIAYRPGADNYYIVEPREPHGYFKERQGAGQLPY</sequence>
<name>A0A8S3ZL16_9EUPU</name>
<protein>
    <submittedName>
        <fullName evidence="1">Uncharacterized protein</fullName>
    </submittedName>
</protein>
<dbReference type="AlphaFoldDB" id="A0A8S3ZL16"/>
<dbReference type="Proteomes" id="UP000678393">
    <property type="component" value="Unassembled WGS sequence"/>
</dbReference>
<proteinExistence type="predicted"/>
<organism evidence="1 2">
    <name type="scientific">Candidula unifasciata</name>
    <dbReference type="NCBI Taxonomy" id="100452"/>
    <lineage>
        <taxon>Eukaryota</taxon>
        <taxon>Metazoa</taxon>
        <taxon>Spiralia</taxon>
        <taxon>Lophotrochozoa</taxon>
        <taxon>Mollusca</taxon>
        <taxon>Gastropoda</taxon>
        <taxon>Heterobranchia</taxon>
        <taxon>Euthyneura</taxon>
        <taxon>Panpulmonata</taxon>
        <taxon>Eupulmonata</taxon>
        <taxon>Stylommatophora</taxon>
        <taxon>Helicina</taxon>
        <taxon>Helicoidea</taxon>
        <taxon>Geomitridae</taxon>
        <taxon>Candidula</taxon>
    </lineage>
</organism>
<gene>
    <name evidence="1" type="ORF">CUNI_LOCUS12999</name>
</gene>
<dbReference type="OrthoDB" id="6077968at2759"/>
<keyword evidence="2" id="KW-1185">Reference proteome</keyword>
<accession>A0A8S3ZL16</accession>